<dbReference type="Proteomes" id="UP001386955">
    <property type="component" value="Unassembled WGS sequence"/>
</dbReference>
<reference evidence="1 2" key="1">
    <citation type="submission" date="2024-01" db="EMBL/GenBank/DDBJ databases">
        <title>The genomes of 5 underutilized Papilionoideae crops provide insights into root nodulation and disease resistanc.</title>
        <authorList>
            <person name="Jiang F."/>
        </authorList>
    </citation>
    <scope>NUCLEOTIDE SEQUENCE [LARGE SCALE GENOMIC DNA]</scope>
    <source>
        <strain evidence="1">DUOXIRENSHENG_FW03</strain>
        <tissue evidence="1">Leaves</tissue>
    </source>
</reference>
<accession>A0AAN9S5J6</accession>
<evidence type="ECO:0000313" key="1">
    <source>
        <dbReference type="EMBL" id="KAK7389663.1"/>
    </source>
</evidence>
<keyword evidence="2" id="KW-1185">Reference proteome</keyword>
<organism evidence="1 2">
    <name type="scientific">Psophocarpus tetragonolobus</name>
    <name type="common">Winged bean</name>
    <name type="synonym">Dolichos tetragonolobus</name>
    <dbReference type="NCBI Taxonomy" id="3891"/>
    <lineage>
        <taxon>Eukaryota</taxon>
        <taxon>Viridiplantae</taxon>
        <taxon>Streptophyta</taxon>
        <taxon>Embryophyta</taxon>
        <taxon>Tracheophyta</taxon>
        <taxon>Spermatophyta</taxon>
        <taxon>Magnoliopsida</taxon>
        <taxon>eudicotyledons</taxon>
        <taxon>Gunneridae</taxon>
        <taxon>Pentapetalae</taxon>
        <taxon>rosids</taxon>
        <taxon>fabids</taxon>
        <taxon>Fabales</taxon>
        <taxon>Fabaceae</taxon>
        <taxon>Papilionoideae</taxon>
        <taxon>50 kb inversion clade</taxon>
        <taxon>NPAAA clade</taxon>
        <taxon>indigoferoid/millettioid clade</taxon>
        <taxon>Phaseoleae</taxon>
        <taxon>Psophocarpus</taxon>
    </lineage>
</organism>
<comment type="caution">
    <text evidence="1">The sequence shown here is derived from an EMBL/GenBank/DDBJ whole genome shotgun (WGS) entry which is preliminary data.</text>
</comment>
<evidence type="ECO:0000313" key="2">
    <source>
        <dbReference type="Proteomes" id="UP001386955"/>
    </source>
</evidence>
<dbReference type="AlphaFoldDB" id="A0AAN9S5J6"/>
<dbReference type="EMBL" id="JAYMYS010000006">
    <property type="protein sequence ID" value="KAK7389663.1"/>
    <property type="molecule type" value="Genomic_DNA"/>
</dbReference>
<name>A0AAN9S5J6_PSOTE</name>
<sequence>MPSKLQWSNDLTITCNEKMQDILKRNSTTCMKQGNLDKMVKQLNIGRYTKNWTEERNEEGEIIRRAMQERERWTNARN</sequence>
<proteinExistence type="predicted"/>
<protein>
    <submittedName>
        <fullName evidence="1">Uncharacterized protein</fullName>
    </submittedName>
</protein>
<gene>
    <name evidence="1" type="ORF">VNO78_24896</name>
</gene>